<dbReference type="PANTHER" id="PTHR35478:SF1">
    <property type="entry name" value="ZINC FINGER FYVE DOMAIN-CONTAINING PROTEIN 26"/>
    <property type="match status" value="1"/>
</dbReference>
<name>A0A2N9ERV7_FAGSY</name>
<organism evidence="2">
    <name type="scientific">Fagus sylvatica</name>
    <name type="common">Beechnut</name>
    <dbReference type="NCBI Taxonomy" id="28930"/>
    <lineage>
        <taxon>Eukaryota</taxon>
        <taxon>Viridiplantae</taxon>
        <taxon>Streptophyta</taxon>
        <taxon>Embryophyta</taxon>
        <taxon>Tracheophyta</taxon>
        <taxon>Spermatophyta</taxon>
        <taxon>Magnoliopsida</taxon>
        <taxon>eudicotyledons</taxon>
        <taxon>Gunneridae</taxon>
        <taxon>Pentapetalae</taxon>
        <taxon>rosids</taxon>
        <taxon>fabids</taxon>
        <taxon>Fagales</taxon>
        <taxon>Fagaceae</taxon>
        <taxon>Fagus</taxon>
    </lineage>
</organism>
<gene>
    <name evidence="2" type="ORF">FSB_LOCUS5457</name>
</gene>
<dbReference type="EMBL" id="OIVN01000280">
    <property type="protein sequence ID" value="SPC77575.1"/>
    <property type="molecule type" value="Genomic_DNA"/>
</dbReference>
<dbReference type="CDD" id="cd01650">
    <property type="entry name" value="RT_nLTR_like"/>
    <property type="match status" value="1"/>
</dbReference>
<feature type="domain" description="Reverse transcriptase" evidence="1">
    <location>
        <begin position="1149"/>
        <end position="1248"/>
    </location>
</feature>
<proteinExistence type="predicted"/>
<accession>A0A2N9ERV7</accession>
<dbReference type="SUPFAM" id="SSF56219">
    <property type="entry name" value="DNase I-like"/>
    <property type="match status" value="1"/>
</dbReference>
<evidence type="ECO:0000259" key="1">
    <source>
        <dbReference type="Pfam" id="PF00078"/>
    </source>
</evidence>
<dbReference type="Pfam" id="PF00078">
    <property type="entry name" value="RVT_1"/>
    <property type="match status" value="1"/>
</dbReference>
<protein>
    <recommendedName>
        <fullName evidence="1">Reverse transcriptase domain-containing protein</fullName>
    </recommendedName>
</protein>
<evidence type="ECO:0000313" key="2">
    <source>
        <dbReference type="EMBL" id="SPC77575.1"/>
    </source>
</evidence>
<dbReference type="PANTHER" id="PTHR35478">
    <property type="entry name" value="ZINC FINGER FYVE DOMAIN PROTEIN"/>
    <property type="match status" value="1"/>
</dbReference>
<dbReference type="InterPro" id="IPR036691">
    <property type="entry name" value="Endo/exonu/phosph_ase_sf"/>
</dbReference>
<dbReference type="Gene3D" id="3.60.10.10">
    <property type="entry name" value="Endonuclease/exonuclease/phosphatase"/>
    <property type="match status" value="1"/>
</dbReference>
<sequence>MVLQDLIGSVSSRREGFGDSWHAVREKLLWIYGEALSSNCRDLVQMIQIAKRFGGCVSSPKSCAIQDEFLSEEIVTYRALDDNQIPPLERFQRYLAELKFDTNIYEKTSSLNVAVSSCMRDMYHYARVSNLHVLECVMDCAISAVKREQLQEASNVLMLFPRLQPLVASMGWDLLSGKTTARRSLMQQLWTSKSQVLRLEESSLYGNQSDELDVASFVACVNSGRSWNSKFSLLLSRKEQIALGEEGAQSDPFVENFVLERLSVQSPLRGGHQSLHRTSWPATGGCEGGPMGVETVLLYGGNSGLQLIERGKNHVGKITWGREGAQCLCSTMAEVVTLPLNKSYSKTLRENGTVFVLQKNRNDRGWFLTVTEYGGSRNKGHVVILAGCDMWGWRGLAQVVSKLVKPVKDVHSKQIRPPEIHRPQTQKRWDSGTFKDAIIQGRVDAELARLDSVKWAGPITNDTGLPQEPIRAQKAVSKSGDKGKNVMGLENNIWVSPSHTKPTSTHSWRPKPRYKPITESLCYVTDKISVDPKPSLSFVKLQTSQEEDVGVFSMGASSGEALCEGSSSFSVVPQESGVPTLSREAEDWIFQLRDGRSVRLPPEVMGSHMLRLESTLPSFNVGEPIELHTNKFSLVMEEDGSVRPSTETLGMGKVTISSGSELVVFEEDDAETWENNSTGDDGLLVESQGLDFVENQGQLGMELLGWDFEEAPLVVEPLAMVVEPSSSGSDPGLLDNIVMGNKPKSAWLIQNLKAFGEVLGASYIGFEDRVEKLLLDIEARRNNQPTDIQGAKKKTRSVRASVGILVMWDKRVVEKVEEAVGRFSVSCKFQNVEDHFVWAFFGVYGPNIVNERRYMWEELFGVGSWWGVPWCVVGDFNVVRFPSELFGAAVFSADMLEFSDFISDFGLLDIPSFGGRFTWSNNNEHTCSSIIDRFLFSIDWDEHFPTISQKRLIRILSDHFPILLECGAIQRSARPFRFENMWLKADGFVEKELDVLAEVRPLSLEERDQRTLTQAEIERTILMEEICWRQKFRASWLKDGGSKHKCITQFYEQLFSKPSDYRPHLDGLDFSRISKDNLYWLDRPFEEEEVLGVVMSCVGDKSPEPDGFPMAFFQACWHIINTDLMAVFHSFHEFGEFERSLNATFLVLIPKKHDAEELKDFRPISLVGGVYKIIAKVLANRLRVVLLDIISETQNAFIGGRQILDLALIVSECLDSRLKTGVPGVMCKLDVEKAYDHINWKFLHYLLARWVSLWALEGCLLGAGFKEKPIWNPIIEKVENRLAGWKRLYPSKGGRVTLIKSTLSSLPTYVLSLFPMPASVVNRIEKLQRDFLWGGLGDEKRFHLLRWDKVCLPLQNGGLGIKNLRLFNQTLLGKWIWHFGTEREFLWRKVIVAKYGCDRGGWCSNLVNRPYGVSLWKTIAKEWTSFRRFISFEVGGGSRVSFWHDVWCVESSLKERYPVLFAISCNPDAMVVDLMRRHNDTIHWDLTFTRYIQDWELEPLMDLLELLYAKHRMGVGEDTICWGLASRKSFFCG</sequence>
<reference evidence="2" key="1">
    <citation type="submission" date="2018-02" db="EMBL/GenBank/DDBJ databases">
        <authorList>
            <person name="Cohen D.B."/>
            <person name="Kent A.D."/>
        </authorList>
    </citation>
    <scope>NUCLEOTIDE SEQUENCE</scope>
</reference>
<dbReference type="InterPro" id="IPR000477">
    <property type="entry name" value="RT_dom"/>
</dbReference>